<dbReference type="Pfam" id="PF20122">
    <property type="entry name" value="DUF6512"/>
    <property type="match status" value="1"/>
</dbReference>
<dbReference type="InterPro" id="IPR045407">
    <property type="entry name" value="DUF6512"/>
</dbReference>
<keyword evidence="1" id="KW-0812">Transmembrane</keyword>
<feature type="transmembrane region" description="Helical" evidence="1">
    <location>
        <begin position="77"/>
        <end position="102"/>
    </location>
</feature>
<feature type="transmembrane region" description="Helical" evidence="1">
    <location>
        <begin position="47"/>
        <end position="65"/>
    </location>
</feature>
<feature type="transmembrane region" description="Helical" evidence="1">
    <location>
        <begin position="142"/>
        <end position="161"/>
    </location>
</feature>
<feature type="transmembrane region" description="Helical" evidence="1">
    <location>
        <begin position="108"/>
        <end position="130"/>
    </location>
</feature>
<dbReference type="Proteomes" id="UP000426444">
    <property type="component" value="Chromosome"/>
</dbReference>
<gene>
    <name evidence="2" type="ORF">SYNTR_0102</name>
</gene>
<protein>
    <submittedName>
        <fullName evidence="2">Uncharacterized protein</fullName>
    </submittedName>
</protein>
<name>A0A6I6DB67_9FIRM</name>
<dbReference type="EMBL" id="CP046457">
    <property type="protein sequence ID" value="QGT98695.1"/>
    <property type="molecule type" value="Genomic_DNA"/>
</dbReference>
<keyword evidence="1" id="KW-1133">Transmembrane helix</keyword>
<reference evidence="3" key="1">
    <citation type="journal article" date="2019" name="Microbiology">
        <title>Complete Genome Sequence of an Uncultured Bacterium of the Candidate Phylum Bipolaricaulota.</title>
        <authorList>
            <person name="Kadnikov V.V."/>
            <person name="Mardanov A.V."/>
            <person name="Beletsky A.V."/>
            <person name="Frank Y.A."/>
            <person name="Karnachuk O.V."/>
            <person name="Ravin N.V."/>
        </authorList>
    </citation>
    <scope>NUCLEOTIDE SEQUENCE [LARGE SCALE GENOMIC DNA]</scope>
</reference>
<organism evidence="2 3">
    <name type="scientific">Candidatus Syntrophocurvum alkaliphilum</name>
    <dbReference type="NCBI Taxonomy" id="2293317"/>
    <lineage>
        <taxon>Bacteria</taxon>
        <taxon>Bacillati</taxon>
        <taxon>Bacillota</taxon>
        <taxon>Clostridia</taxon>
        <taxon>Eubacteriales</taxon>
        <taxon>Syntrophomonadaceae</taxon>
        <taxon>Candidatus Syntrophocurvum</taxon>
    </lineage>
</organism>
<evidence type="ECO:0000256" key="1">
    <source>
        <dbReference type="SAM" id="Phobius"/>
    </source>
</evidence>
<dbReference type="KEGG" id="salq:SYNTR_0102"/>
<dbReference type="AlphaFoldDB" id="A0A6I6DB67"/>
<dbReference type="RefSeq" id="WP_156202664.1">
    <property type="nucleotide sequence ID" value="NZ_CP046457.1"/>
</dbReference>
<feature type="transmembrane region" description="Helical" evidence="1">
    <location>
        <begin position="9"/>
        <end position="27"/>
    </location>
</feature>
<dbReference type="OrthoDB" id="48209at2"/>
<accession>A0A6I6DB67</accession>
<sequence length="174" mass="20143">MARLSIKYILLKAVIFLIVYTIFHFSYDFLQLKIFAVSESVWQHLKIGLFAAVLIGLIEVIILTIRGNVIFIQNLLFSRIISSLLVPLIIFLFFYLLIALFGKITPTIVELIANIAIVFFAGIIAFYIENEILELPVYEKPILLWIFIIMLVIASYLFLAFTENPPYYPLFVER</sequence>
<keyword evidence="1" id="KW-0472">Membrane</keyword>
<proteinExistence type="predicted"/>
<evidence type="ECO:0000313" key="2">
    <source>
        <dbReference type="EMBL" id="QGT98695.1"/>
    </source>
</evidence>
<keyword evidence="3" id="KW-1185">Reference proteome</keyword>
<evidence type="ECO:0000313" key="3">
    <source>
        <dbReference type="Proteomes" id="UP000426444"/>
    </source>
</evidence>